<dbReference type="PANTHER" id="PTHR48100:SF1">
    <property type="entry name" value="HISTIDINE PHOSPHATASE FAMILY PROTEIN-RELATED"/>
    <property type="match status" value="1"/>
</dbReference>
<proteinExistence type="predicted"/>
<dbReference type="GO" id="GO:0016791">
    <property type="term" value="F:phosphatase activity"/>
    <property type="evidence" value="ECO:0007669"/>
    <property type="project" value="TreeGrafter"/>
</dbReference>
<dbReference type="GO" id="GO:0005737">
    <property type="term" value="C:cytoplasm"/>
    <property type="evidence" value="ECO:0007669"/>
    <property type="project" value="TreeGrafter"/>
</dbReference>
<evidence type="ECO:0000313" key="2">
    <source>
        <dbReference type="EMBL" id="TNM50234.1"/>
    </source>
</evidence>
<dbReference type="OrthoDB" id="3770799at2"/>
<dbReference type="AlphaFoldDB" id="A0A5C4WPP4"/>
<dbReference type="Pfam" id="PF00300">
    <property type="entry name" value="His_Phos_1"/>
    <property type="match status" value="1"/>
</dbReference>
<evidence type="ECO:0000313" key="3">
    <source>
        <dbReference type="Proteomes" id="UP000313231"/>
    </source>
</evidence>
<dbReference type="RefSeq" id="WP_139620907.1">
    <property type="nucleotide sequence ID" value="NZ_VDMP01000009.1"/>
</dbReference>
<accession>A0A5C4WPP4</accession>
<dbReference type="SMART" id="SM00855">
    <property type="entry name" value="PGAM"/>
    <property type="match status" value="1"/>
</dbReference>
<sequence>MNRRIRASLVATTAAVLAITPFLTGAQAGAKPTPAGPGYDLLFVRHAHTNYPVPEQELSATGIQQATALANALHDAPIESVDTSMMVRSFQTGDNVAADHDLPVRADEAISEVAFNLADVPPAQQLQKVGEMMGAWLGGQQRANGFGGESYDEVVARWTPWWEQYVREHRNDRGTGVVVAHGALLALMLQRTCANEVTPAFALQNGLANTGIVKAHLSPNGTLTCTEWNGVAIPSAS</sequence>
<dbReference type="InterPro" id="IPR029033">
    <property type="entry name" value="His_PPase_superfam"/>
</dbReference>
<dbReference type="Proteomes" id="UP000313231">
    <property type="component" value="Unassembled WGS sequence"/>
</dbReference>
<keyword evidence="1" id="KW-0732">Signal</keyword>
<dbReference type="Gene3D" id="3.40.50.1240">
    <property type="entry name" value="Phosphoglycerate mutase-like"/>
    <property type="match status" value="1"/>
</dbReference>
<organism evidence="2 3">
    <name type="scientific">Nocardioides albidus</name>
    <dbReference type="NCBI Taxonomy" id="1517589"/>
    <lineage>
        <taxon>Bacteria</taxon>
        <taxon>Bacillati</taxon>
        <taxon>Actinomycetota</taxon>
        <taxon>Actinomycetes</taxon>
        <taxon>Propionibacteriales</taxon>
        <taxon>Nocardioidaceae</taxon>
        <taxon>Nocardioides</taxon>
    </lineage>
</organism>
<evidence type="ECO:0000256" key="1">
    <source>
        <dbReference type="SAM" id="SignalP"/>
    </source>
</evidence>
<feature type="signal peptide" evidence="1">
    <location>
        <begin position="1"/>
        <end position="30"/>
    </location>
</feature>
<name>A0A5C4WPP4_9ACTN</name>
<dbReference type="SUPFAM" id="SSF53254">
    <property type="entry name" value="Phosphoglycerate mutase-like"/>
    <property type="match status" value="1"/>
</dbReference>
<dbReference type="EMBL" id="VDMP01000009">
    <property type="protein sequence ID" value="TNM50234.1"/>
    <property type="molecule type" value="Genomic_DNA"/>
</dbReference>
<dbReference type="InterPro" id="IPR050275">
    <property type="entry name" value="PGM_Phosphatase"/>
</dbReference>
<keyword evidence="3" id="KW-1185">Reference proteome</keyword>
<dbReference type="InterPro" id="IPR013078">
    <property type="entry name" value="His_Pase_superF_clade-1"/>
</dbReference>
<feature type="chain" id="PRO_5038340426" evidence="1">
    <location>
        <begin position="31"/>
        <end position="237"/>
    </location>
</feature>
<gene>
    <name evidence="2" type="ORF">FHP29_00425</name>
</gene>
<protein>
    <submittedName>
        <fullName evidence="2">Histidine phosphatase family protein</fullName>
    </submittedName>
</protein>
<reference evidence="2 3" key="1">
    <citation type="journal article" date="2016" name="Int. J. Syst. Evol. Microbiol.">
        <title>Nocardioides albidus sp. nov., an actinobacterium isolated from garden soil.</title>
        <authorList>
            <person name="Singh H."/>
            <person name="Du J."/>
            <person name="Trinh H."/>
            <person name="Won K."/>
            <person name="Yang J.E."/>
            <person name="Yin C."/>
            <person name="Kook M."/>
            <person name="Yi T.H."/>
        </authorList>
    </citation>
    <scope>NUCLEOTIDE SEQUENCE [LARGE SCALE GENOMIC DNA]</scope>
    <source>
        <strain evidence="2 3">CCTCC AB 2015297</strain>
    </source>
</reference>
<comment type="caution">
    <text evidence="2">The sequence shown here is derived from an EMBL/GenBank/DDBJ whole genome shotgun (WGS) entry which is preliminary data.</text>
</comment>
<dbReference type="PANTHER" id="PTHR48100">
    <property type="entry name" value="BROAD-SPECIFICITY PHOSPHATASE YOR283W-RELATED"/>
    <property type="match status" value="1"/>
</dbReference>